<name>A0A1I3VQ97_9RHOB</name>
<evidence type="ECO:0000313" key="4">
    <source>
        <dbReference type="EMBL" id="SFJ97574.1"/>
    </source>
</evidence>
<dbReference type="InterPro" id="IPR011611">
    <property type="entry name" value="PfkB_dom"/>
</dbReference>
<keyword evidence="1" id="KW-0808">Transferase</keyword>
<keyword evidence="2 4" id="KW-0418">Kinase</keyword>
<dbReference type="InterPro" id="IPR002173">
    <property type="entry name" value="Carboh/pur_kinase_PfkB_CS"/>
</dbReference>
<dbReference type="AlphaFoldDB" id="A0A1I3VQ97"/>
<evidence type="ECO:0000313" key="5">
    <source>
        <dbReference type="Proteomes" id="UP000199630"/>
    </source>
</evidence>
<dbReference type="STRING" id="588602.SAMN04487991_3494"/>
<feature type="domain" description="Carbohydrate kinase PfkB" evidence="3">
    <location>
        <begin position="162"/>
        <end position="311"/>
    </location>
</feature>
<dbReference type="PANTHER" id="PTHR47098">
    <property type="entry name" value="PROTEIN MAK32"/>
    <property type="match status" value="1"/>
</dbReference>
<dbReference type="InterPro" id="IPR029056">
    <property type="entry name" value="Ribokinase-like"/>
</dbReference>
<dbReference type="Pfam" id="PF00294">
    <property type="entry name" value="PfkB"/>
    <property type="match status" value="1"/>
</dbReference>
<dbReference type="EMBL" id="FORH01000007">
    <property type="protein sequence ID" value="SFJ97574.1"/>
    <property type="molecule type" value="Genomic_DNA"/>
</dbReference>
<dbReference type="SUPFAM" id="SSF53613">
    <property type="entry name" value="Ribokinase-like"/>
    <property type="match status" value="1"/>
</dbReference>
<dbReference type="PROSITE" id="PS00584">
    <property type="entry name" value="PFKB_KINASES_2"/>
    <property type="match status" value="1"/>
</dbReference>
<proteinExistence type="predicted"/>
<dbReference type="OrthoDB" id="9776822at2"/>
<organism evidence="4 5">
    <name type="scientific">Celeribacter neptunius</name>
    <dbReference type="NCBI Taxonomy" id="588602"/>
    <lineage>
        <taxon>Bacteria</taxon>
        <taxon>Pseudomonadati</taxon>
        <taxon>Pseudomonadota</taxon>
        <taxon>Alphaproteobacteria</taxon>
        <taxon>Rhodobacterales</taxon>
        <taxon>Roseobacteraceae</taxon>
        <taxon>Celeribacter</taxon>
    </lineage>
</organism>
<protein>
    <submittedName>
        <fullName evidence="4">Sugar or nucleoside kinase, ribokinase family</fullName>
    </submittedName>
</protein>
<dbReference type="Gene3D" id="3.40.1190.20">
    <property type="match status" value="1"/>
</dbReference>
<keyword evidence="5" id="KW-1185">Reference proteome</keyword>
<evidence type="ECO:0000256" key="2">
    <source>
        <dbReference type="ARBA" id="ARBA00022777"/>
    </source>
</evidence>
<dbReference type="PANTHER" id="PTHR47098:SF2">
    <property type="entry name" value="PROTEIN MAK32"/>
    <property type="match status" value="1"/>
</dbReference>
<gene>
    <name evidence="4" type="ORF">SAMN04487991_3494</name>
</gene>
<evidence type="ECO:0000259" key="3">
    <source>
        <dbReference type="Pfam" id="PF00294"/>
    </source>
</evidence>
<dbReference type="GO" id="GO:0016301">
    <property type="term" value="F:kinase activity"/>
    <property type="evidence" value="ECO:0007669"/>
    <property type="project" value="UniProtKB-KW"/>
</dbReference>
<dbReference type="Proteomes" id="UP000199630">
    <property type="component" value="Unassembled WGS sequence"/>
</dbReference>
<accession>A0A1I3VQ97</accession>
<evidence type="ECO:0000256" key="1">
    <source>
        <dbReference type="ARBA" id="ARBA00022679"/>
    </source>
</evidence>
<dbReference type="RefSeq" id="WP_090061983.1">
    <property type="nucleotide sequence ID" value="NZ_FORH01000007.1"/>
</dbReference>
<reference evidence="5" key="1">
    <citation type="submission" date="2016-10" db="EMBL/GenBank/DDBJ databases">
        <authorList>
            <person name="Varghese N."/>
            <person name="Submissions S."/>
        </authorList>
    </citation>
    <scope>NUCLEOTIDE SEQUENCE [LARGE SCALE GENOMIC DNA]</scope>
    <source>
        <strain evidence="5">DSM 26471</strain>
    </source>
</reference>
<sequence length="364" mass="38862">MTRRDGEASPPANAAPIAIVGSFSIDSVVTPDGETLPAKPGGNALWSSIGAYLAGQIPRIIARVGTDYPAHVLDRLRTAGFDLDTLIRLPRTHPVRVSYVHRPNGERIQPVPEALLAQMPPHIRAEFVDTTQKPETLVEGAPTPDDIPASWLGEVNHWHLPLLPLARHRALVDTLSRAAGMIHADCPTRQELIAAPFERLQQTLTMIDVFLPSTSDFDVFAPTLDVTQALLALRHHGAGALILKAGADGVYLLEDHSLLHLPAFPAEPIDPTGAGDAFCGGFLVARAAGASMIDAAAMGSASASFALETANPLDLLEVERAEVTARMQAIRSQVKSLPSEFLALEPGTEKIGFDTAHHAKDLHA</sequence>